<keyword evidence="13" id="KW-1185">Reference proteome</keyword>
<organism evidence="12 13">
    <name type="scientific">Lipomyces tetrasporus</name>
    <dbReference type="NCBI Taxonomy" id="54092"/>
    <lineage>
        <taxon>Eukaryota</taxon>
        <taxon>Fungi</taxon>
        <taxon>Dikarya</taxon>
        <taxon>Ascomycota</taxon>
        <taxon>Saccharomycotina</taxon>
        <taxon>Lipomycetes</taxon>
        <taxon>Lipomycetales</taxon>
        <taxon>Lipomycetaceae</taxon>
        <taxon>Lipomyces</taxon>
    </lineage>
</organism>
<comment type="function">
    <text evidence="2">Catalyzes the dismutation of two molecules of 6,7-dimethyl-8-ribityllumazine, resulting in the formation of riboflavin and 5-amino-6-(D-ribitylamino)uracil.</text>
</comment>
<comment type="catalytic activity">
    <reaction evidence="1">
        <text>2 6,7-dimethyl-8-(1-D-ribityl)lumazine + H(+) = 5-amino-6-(D-ribitylamino)uracil + riboflavin</text>
        <dbReference type="Rhea" id="RHEA:20772"/>
        <dbReference type="ChEBI" id="CHEBI:15378"/>
        <dbReference type="ChEBI" id="CHEBI:15934"/>
        <dbReference type="ChEBI" id="CHEBI:57986"/>
        <dbReference type="ChEBI" id="CHEBI:58201"/>
        <dbReference type="EC" id="2.5.1.9"/>
    </reaction>
</comment>
<dbReference type="GO" id="GO:0009231">
    <property type="term" value="P:riboflavin biosynthetic process"/>
    <property type="evidence" value="ECO:0007669"/>
    <property type="project" value="UniProtKB-KW"/>
</dbReference>
<dbReference type="GO" id="GO:0004746">
    <property type="term" value="F:riboflavin synthase activity"/>
    <property type="evidence" value="ECO:0007669"/>
    <property type="project" value="UniProtKB-EC"/>
</dbReference>
<evidence type="ECO:0000256" key="7">
    <source>
        <dbReference type="ARBA" id="ARBA00022619"/>
    </source>
</evidence>
<evidence type="ECO:0000256" key="6">
    <source>
        <dbReference type="ARBA" id="ARBA00013950"/>
    </source>
</evidence>
<dbReference type="FunFam" id="2.40.30.20:FF:000004">
    <property type="entry name" value="Riboflavin synthase, alpha subunit"/>
    <property type="match status" value="1"/>
</dbReference>
<dbReference type="GeneID" id="80880767"/>
<keyword evidence="8" id="KW-0808">Transferase</keyword>
<evidence type="ECO:0000313" key="13">
    <source>
        <dbReference type="Proteomes" id="UP001217417"/>
    </source>
</evidence>
<reference evidence="12" key="1">
    <citation type="submission" date="2023-03" db="EMBL/GenBank/DDBJ databases">
        <title>Near-Complete genome sequence of Lipomyces tetrasporous NRRL Y-64009, an oleaginous yeast capable of growing on lignocellulosic hydrolysates.</title>
        <authorList>
            <consortium name="Lawrence Berkeley National Laboratory"/>
            <person name="Jagtap S.S."/>
            <person name="Liu J.-J."/>
            <person name="Walukiewicz H.E."/>
            <person name="Pangilinan J."/>
            <person name="Lipzen A."/>
            <person name="Ahrendt S."/>
            <person name="Koriabine M."/>
            <person name="Cobaugh K."/>
            <person name="Salamov A."/>
            <person name="Yoshinaga Y."/>
            <person name="Ng V."/>
            <person name="Daum C."/>
            <person name="Grigoriev I.V."/>
            <person name="Slininger P.J."/>
            <person name="Dien B.S."/>
            <person name="Jin Y.-S."/>
            <person name="Rao C.V."/>
        </authorList>
    </citation>
    <scope>NUCLEOTIDE SEQUENCE</scope>
    <source>
        <strain evidence="12">NRRL Y-64009</strain>
    </source>
</reference>
<sequence>MFTGIVEAIGVVKEFIETDTSDVGGYGSSIVITECPLILEDAHLGDSIAVNGTCVTITDFNSTDFKVGVAPETLRRTNLGELRPGHKVNLERAVAGHVRFGGHFVQGHIDTTATILSITPDGNAKTFWFQPRDSSVLRFIVEKGFIAVDGASLTVIDVDEVERKAFSVMLISYTQDRIVTSKKQVGDTVNIEVDLMGKLLEKQVTLQIENQLKGQLSSTLGGLVEKIVDSKLQQLK</sequence>
<evidence type="ECO:0000256" key="5">
    <source>
        <dbReference type="ARBA" id="ARBA00012827"/>
    </source>
</evidence>
<feature type="repeat" description="Lumazine-binding" evidence="10">
    <location>
        <begin position="1"/>
        <end position="103"/>
    </location>
</feature>
<comment type="pathway">
    <text evidence="3">Cofactor biosynthesis; riboflavin biosynthesis; riboflavin from 2-hydroxy-3-oxobutyl phosphate and 5-amino-6-(D-ribitylamino)uracil: step 2/2.</text>
</comment>
<dbReference type="PIRSF" id="PIRSF000498">
    <property type="entry name" value="Riboflavin_syn_A"/>
    <property type="match status" value="1"/>
</dbReference>
<dbReference type="Pfam" id="PF00677">
    <property type="entry name" value="Lum_binding"/>
    <property type="match status" value="2"/>
</dbReference>
<dbReference type="InterPro" id="IPR017938">
    <property type="entry name" value="Riboflavin_synthase-like_b-brl"/>
</dbReference>
<dbReference type="NCBIfam" id="TIGR00187">
    <property type="entry name" value="ribE"/>
    <property type="match status" value="1"/>
</dbReference>
<dbReference type="AlphaFoldDB" id="A0AAD7QUR9"/>
<name>A0AAD7QUR9_9ASCO</name>
<dbReference type="NCBIfam" id="NF006767">
    <property type="entry name" value="PRK09289.1"/>
    <property type="match status" value="1"/>
</dbReference>
<evidence type="ECO:0000256" key="10">
    <source>
        <dbReference type="PROSITE-ProRule" id="PRU00524"/>
    </source>
</evidence>
<evidence type="ECO:0000313" key="12">
    <source>
        <dbReference type="EMBL" id="KAJ8101824.1"/>
    </source>
</evidence>
<evidence type="ECO:0000256" key="1">
    <source>
        <dbReference type="ARBA" id="ARBA00000968"/>
    </source>
</evidence>
<evidence type="ECO:0000256" key="4">
    <source>
        <dbReference type="ARBA" id="ARBA00011233"/>
    </source>
</evidence>
<evidence type="ECO:0000259" key="11">
    <source>
        <dbReference type="PROSITE" id="PS51177"/>
    </source>
</evidence>
<dbReference type="Gene3D" id="2.40.30.20">
    <property type="match status" value="2"/>
</dbReference>
<dbReference type="EC" id="2.5.1.9" evidence="5"/>
<keyword evidence="9" id="KW-0677">Repeat</keyword>
<dbReference type="SUPFAM" id="SSF63380">
    <property type="entry name" value="Riboflavin synthase domain-like"/>
    <property type="match status" value="2"/>
</dbReference>
<dbReference type="PANTHER" id="PTHR21098:SF0">
    <property type="entry name" value="RIBOFLAVIN SYNTHASE"/>
    <property type="match status" value="1"/>
</dbReference>
<comment type="caution">
    <text evidence="12">The sequence shown here is derived from an EMBL/GenBank/DDBJ whole genome shotgun (WGS) entry which is preliminary data.</text>
</comment>
<feature type="domain" description="Lumazine-binding" evidence="11">
    <location>
        <begin position="104"/>
        <end position="204"/>
    </location>
</feature>
<dbReference type="Proteomes" id="UP001217417">
    <property type="component" value="Unassembled WGS sequence"/>
</dbReference>
<evidence type="ECO:0000256" key="2">
    <source>
        <dbReference type="ARBA" id="ARBA00002803"/>
    </source>
</evidence>
<dbReference type="InterPro" id="IPR026017">
    <property type="entry name" value="Lumazine-bd_dom"/>
</dbReference>
<dbReference type="PROSITE" id="PS51177">
    <property type="entry name" value="LUMAZINE_BIND"/>
    <property type="match status" value="2"/>
</dbReference>
<dbReference type="FunFam" id="2.40.30.20:FF:000006">
    <property type="entry name" value="Riboflavin synthase, alpha subunit"/>
    <property type="match status" value="1"/>
</dbReference>
<evidence type="ECO:0000256" key="9">
    <source>
        <dbReference type="ARBA" id="ARBA00022737"/>
    </source>
</evidence>
<dbReference type="CDD" id="cd00402">
    <property type="entry name" value="Riboflavin_synthase_like"/>
    <property type="match status" value="1"/>
</dbReference>
<dbReference type="PANTHER" id="PTHR21098">
    <property type="entry name" value="RIBOFLAVIN SYNTHASE ALPHA CHAIN"/>
    <property type="match status" value="1"/>
</dbReference>
<feature type="repeat" description="Lumazine-binding" evidence="10">
    <location>
        <begin position="104"/>
        <end position="204"/>
    </location>
</feature>
<keyword evidence="7" id="KW-0686">Riboflavin biosynthesis</keyword>
<dbReference type="InterPro" id="IPR001783">
    <property type="entry name" value="Lumazine-bd"/>
</dbReference>
<dbReference type="InterPro" id="IPR023366">
    <property type="entry name" value="ATP_synth_asu-like_sf"/>
</dbReference>
<feature type="domain" description="Lumazine-binding" evidence="11">
    <location>
        <begin position="1"/>
        <end position="103"/>
    </location>
</feature>
<dbReference type="RefSeq" id="XP_056045274.1">
    <property type="nucleotide sequence ID" value="XM_056185601.1"/>
</dbReference>
<evidence type="ECO:0000256" key="8">
    <source>
        <dbReference type="ARBA" id="ARBA00022679"/>
    </source>
</evidence>
<protein>
    <recommendedName>
        <fullName evidence="6">Riboflavin synthase</fullName>
        <ecNumber evidence="5">2.5.1.9</ecNumber>
    </recommendedName>
</protein>
<gene>
    <name evidence="12" type="ORF">POJ06DRAFT_219960</name>
</gene>
<evidence type="ECO:0000256" key="3">
    <source>
        <dbReference type="ARBA" id="ARBA00004887"/>
    </source>
</evidence>
<accession>A0AAD7QUR9</accession>
<comment type="subunit">
    <text evidence="4">Homotrimer.</text>
</comment>
<dbReference type="EMBL" id="JARPMG010000003">
    <property type="protein sequence ID" value="KAJ8101824.1"/>
    <property type="molecule type" value="Genomic_DNA"/>
</dbReference>
<proteinExistence type="predicted"/>